<gene>
    <name evidence="3" type="ORF">FE263_06920</name>
</gene>
<name>A0A5R9J6F9_9PROT</name>
<evidence type="ECO:0000256" key="2">
    <source>
        <dbReference type="SAM" id="SignalP"/>
    </source>
</evidence>
<reference evidence="3 4" key="1">
    <citation type="submission" date="2019-05" db="EMBL/GenBank/DDBJ databases">
        <authorList>
            <person name="Pankratov T."/>
            <person name="Grouzdev D."/>
        </authorList>
    </citation>
    <scope>NUCLEOTIDE SEQUENCE [LARGE SCALE GENOMIC DNA]</scope>
    <source>
        <strain evidence="3 4">KEBCLARHB70R</strain>
    </source>
</reference>
<dbReference type="AlphaFoldDB" id="A0A5R9J6F9"/>
<keyword evidence="4" id="KW-1185">Reference proteome</keyword>
<feature type="signal peptide" evidence="2">
    <location>
        <begin position="1"/>
        <end position="27"/>
    </location>
</feature>
<organism evidence="3 4">
    <name type="scientific">Lichenicoccus roseus</name>
    <dbReference type="NCBI Taxonomy" id="2683649"/>
    <lineage>
        <taxon>Bacteria</taxon>
        <taxon>Pseudomonadati</taxon>
        <taxon>Pseudomonadota</taxon>
        <taxon>Alphaproteobacteria</taxon>
        <taxon>Acetobacterales</taxon>
        <taxon>Acetobacteraceae</taxon>
        <taxon>Lichenicoccus</taxon>
    </lineage>
</organism>
<accession>A0A5R9J6F9</accession>
<dbReference type="Proteomes" id="UP000305654">
    <property type="component" value="Unassembled WGS sequence"/>
</dbReference>
<feature type="chain" id="PRO_5024286670" evidence="2">
    <location>
        <begin position="28"/>
        <end position="60"/>
    </location>
</feature>
<evidence type="ECO:0000313" key="3">
    <source>
        <dbReference type="EMBL" id="TLU73152.1"/>
    </source>
</evidence>
<evidence type="ECO:0000313" key="4">
    <source>
        <dbReference type="Proteomes" id="UP000305654"/>
    </source>
</evidence>
<comment type="caution">
    <text evidence="3">The sequence shown here is derived from an EMBL/GenBank/DDBJ whole genome shotgun (WGS) entry which is preliminary data.</text>
</comment>
<protein>
    <submittedName>
        <fullName evidence="3">Uncharacterized protein</fullName>
    </submittedName>
</protein>
<dbReference type="EMBL" id="VCDI01000002">
    <property type="protein sequence ID" value="TLU73152.1"/>
    <property type="molecule type" value="Genomic_DNA"/>
</dbReference>
<sequence>MQRALALPLLATLAVGVLPLVGQTAMAQPGPGFDRDHRPPPPPRHYRRHHHYYRHVLPPR</sequence>
<dbReference type="RefSeq" id="WP_138325233.1">
    <property type="nucleotide sequence ID" value="NZ_VCDI01000002.1"/>
</dbReference>
<proteinExistence type="predicted"/>
<feature type="region of interest" description="Disordered" evidence="1">
    <location>
        <begin position="25"/>
        <end position="49"/>
    </location>
</feature>
<keyword evidence="2" id="KW-0732">Signal</keyword>
<evidence type="ECO:0000256" key="1">
    <source>
        <dbReference type="SAM" id="MobiDB-lite"/>
    </source>
</evidence>